<evidence type="ECO:0000313" key="1">
    <source>
        <dbReference type="EMBL" id="SDQ20339.1"/>
    </source>
</evidence>
<name>A0A1H0YYR1_9LACT</name>
<dbReference type="EMBL" id="FNJW01000008">
    <property type="protein sequence ID" value="SDQ20339.1"/>
    <property type="molecule type" value="Genomic_DNA"/>
</dbReference>
<dbReference type="OrthoDB" id="2157055at2"/>
<protein>
    <submittedName>
        <fullName evidence="1">Uncharacterized protein</fullName>
    </submittedName>
</protein>
<sequence length="150" mass="16566">MGLMLSEKEILANLEANGLLSPMTERTAVWAQIMPSTGSLVLFGAYAQLAKGSYFILCMEQDKVILLPVHKVTGKIDAKKEPIIIPFEELDSVEVGKNALLHKVTFTAGERVMPLKINKIAAGTKWHKNNLEKALAEIKKCQTFVVQQTT</sequence>
<dbReference type="RefSeq" id="WP_089976171.1">
    <property type="nucleotide sequence ID" value="NZ_CP084916.1"/>
</dbReference>
<keyword evidence="2" id="KW-1185">Reference proteome</keyword>
<gene>
    <name evidence="1" type="ORF">SAMN04487752_1230</name>
</gene>
<evidence type="ECO:0000313" key="2">
    <source>
        <dbReference type="Proteomes" id="UP000199481"/>
    </source>
</evidence>
<dbReference type="Proteomes" id="UP000199481">
    <property type="component" value="Unassembled WGS sequence"/>
</dbReference>
<reference evidence="2" key="1">
    <citation type="submission" date="2016-10" db="EMBL/GenBank/DDBJ databases">
        <authorList>
            <person name="Varghese N."/>
            <person name="Submissions S."/>
        </authorList>
    </citation>
    <scope>NUCLEOTIDE SEQUENCE [LARGE SCALE GENOMIC DNA]</scope>
    <source>
        <strain evidence="2">MPL-11</strain>
    </source>
</reference>
<accession>A0A1H0YYR1</accession>
<proteinExistence type="predicted"/>
<organism evidence="1 2">
    <name type="scientific">Carnobacterium viridans</name>
    <dbReference type="NCBI Taxonomy" id="174587"/>
    <lineage>
        <taxon>Bacteria</taxon>
        <taxon>Bacillati</taxon>
        <taxon>Bacillota</taxon>
        <taxon>Bacilli</taxon>
        <taxon>Lactobacillales</taxon>
        <taxon>Carnobacteriaceae</taxon>
        <taxon>Carnobacterium</taxon>
    </lineage>
</organism>
<dbReference type="AlphaFoldDB" id="A0A1H0YYR1"/>